<dbReference type="InterPro" id="IPR029058">
    <property type="entry name" value="AB_hydrolase_fold"/>
</dbReference>
<dbReference type="PANTHER" id="PTHR48070:SF6">
    <property type="entry name" value="ESTERASE OVCA2"/>
    <property type="match status" value="1"/>
</dbReference>
<dbReference type="GeneID" id="28742058"/>
<keyword evidence="5" id="KW-1185">Reference proteome</keyword>
<dbReference type="RefSeq" id="XP_018002237.1">
    <property type="nucleotide sequence ID" value="XM_018150178.1"/>
</dbReference>
<dbReference type="SUPFAM" id="SSF53474">
    <property type="entry name" value="alpha/beta-Hydrolases"/>
    <property type="match status" value="1"/>
</dbReference>
<name>A0A0N1HWW7_9EURO</name>
<gene>
    <name evidence="4" type="ORF">AB675_9627</name>
</gene>
<dbReference type="GO" id="GO:0016787">
    <property type="term" value="F:hydrolase activity"/>
    <property type="evidence" value="ECO:0007669"/>
    <property type="project" value="UniProtKB-KW"/>
</dbReference>
<organism evidence="4 5">
    <name type="scientific">Cyphellophora attinorum</name>
    <dbReference type="NCBI Taxonomy" id="1664694"/>
    <lineage>
        <taxon>Eukaryota</taxon>
        <taxon>Fungi</taxon>
        <taxon>Dikarya</taxon>
        <taxon>Ascomycota</taxon>
        <taxon>Pezizomycotina</taxon>
        <taxon>Eurotiomycetes</taxon>
        <taxon>Chaetothyriomycetidae</taxon>
        <taxon>Chaetothyriales</taxon>
        <taxon>Cyphellophoraceae</taxon>
        <taxon>Cyphellophora</taxon>
    </lineage>
</organism>
<dbReference type="STRING" id="1664694.A0A0N1HWW7"/>
<accession>A0A0N1HWW7</accession>
<dbReference type="InterPro" id="IPR005645">
    <property type="entry name" value="FSH-like_dom"/>
</dbReference>
<evidence type="ECO:0000259" key="3">
    <source>
        <dbReference type="Pfam" id="PF03959"/>
    </source>
</evidence>
<feature type="domain" description="Serine hydrolase" evidence="3">
    <location>
        <begin position="11"/>
        <end position="268"/>
    </location>
</feature>
<feature type="region of interest" description="Disordered" evidence="2">
    <location>
        <begin position="306"/>
        <end position="325"/>
    </location>
</feature>
<dbReference type="Pfam" id="PF03959">
    <property type="entry name" value="FSH1"/>
    <property type="match status" value="1"/>
</dbReference>
<dbReference type="GO" id="GO:0005634">
    <property type="term" value="C:nucleus"/>
    <property type="evidence" value="ECO:0007669"/>
    <property type="project" value="TreeGrafter"/>
</dbReference>
<comment type="caution">
    <text evidence="4">The sequence shown here is derived from an EMBL/GenBank/DDBJ whole genome shotgun (WGS) entry which is preliminary data.</text>
</comment>
<dbReference type="InterPro" id="IPR050593">
    <property type="entry name" value="LovG"/>
</dbReference>
<protein>
    <recommendedName>
        <fullName evidence="3">Serine hydrolase domain-containing protein</fullName>
    </recommendedName>
</protein>
<evidence type="ECO:0000256" key="2">
    <source>
        <dbReference type="SAM" id="MobiDB-lite"/>
    </source>
</evidence>
<dbReference type="EMBL" id="LFJN01000007">
    <property type="protein sequence ID" value="KPI42274.1"/>
    <property type="molecule type" value="Genomic_DNA"/>
</dbReference>
<sequence length="384" mass="41914">MPPSTPHPAQTPKRVLMLHGFGQNACLFRRKTAALTTRLRRLLANHYQVPATLIEFIYPDAPFLLLPHEPSSPHTEAASIDAHSGPTTETGFRAWWRNLDTVSHYPGLVESLRYLKELVGLYGPFVGAVGFSQGAALGGIFTSWCEGVPCREMVAAREARSGSGRREVVEELCDVLSERPQDRELEFVVCFSGYAGTRRLYGGFYDRVEGRLDGGLRTASVHVLGRYDTMVTWGQTMELVCAFEGGAGEGRREVVEHCGVHFVPSEGVVLEKVIEALGRVLVGLGERGSGCFGDLVGVELGAHAEGRWPGGKSERTESAEHAIQSPAVQIGSLGAELSVPDTGSERRMCVATKSRKNRGRRCQRRNGAARVAGWRMLASRQAVR</sequence>
<dbReference type="Gene3D" id="3.40.50.1820">
    <property type="entry name" value="alpha/beta hydrolase"/>
    <property type="match status" value="1"/>
</dbReference>
<evidence type="ECO:0000313" key="4">
    <source>
        <dbReference type="EMBL" id="KPI42274.1"/>
    </source>
</evidence>
<reference evidence="4 5" key="1">
    <citation type="submission" date="2015-06" db="EMBL/GenBank/DDBJ databases">
        <title>Draft genome of the ant-associated black yeast Phialophora attae CBS 131958.</title>
        <authorList>
            <person name="Moreno L.F."/>
            <person name="Stielow B.J."/>
            <person name="de Hoog S."/>
            <person name="Vicente V.A."/>
            <person name="Weiss V.A."/>
            <person name="de Vries M."/>
            <person name="Cruz L.M."/>
            <person name="Souza E.M."/>
        </authorList>
    </citation>
    <scope>NUCLEOTIDE SEQUENCE [LARGE SCALE GENOMIC DNA]</scope>
    <source>
        <strain evidence="4 5">CBS 131958</strain>
    </source>
</reference>
<dbReference type="AlphaFoldDB" id="A0A0N1HWW7"/>
<dbReference type="GO" id="GO:0005737">
    <property type="term" value="C:cytoplasm"/>
    <property type="evidence" value="ECO:0007669"/>
    <property type="project" value="TreeGrafter"/>
</dbReference>
<dbReference type="OrthoDB" id="2094269at2759"/>
<dbReference type="PANTHER" id="PTHR48070">
    <property type="entry name" value="ESTERASE OVCA2"/>
    <property type="match status" value="1"/>
</dbReference>
<evidence type="ECO:0000256" key="1">
    <source>
        <dbReference type="ARBA" id="ARBA00022801"/>
    </source>
</evidence>
<feature type="compositionally biased region" description="Basic and acidic residues" evidence="2">
    <location>
        <begin position="306"/>
        <end position="320"/>
    </location>
</feature>
<dbReference type="Proteomes" id="UP000038010">
    <property type="component" value="Unassembled WGS sequence"/>
</dbReference>
<evidence type="ECO:0000313" key="5">
    <source>
        <dbReference type="Proteomes" id="UP000038010"/>
    </source>
</evidence>
<keyword evidence="1" id="KW-0378">Hydrolase</keyword>
<dbReference type="VEuPathDB" id="FungiDB:AB675_9627"/>
<proteinExistence type="predicted"/>